<dbReference type="GO" id="GO:0046872">
    <property type="term" value="F:metal ion binding"/>
    <property type="evidence" value="ECO:0007669"/>
    <property type="project" value="UniProtKB-KW"/>
</dbReference>
<dbReference type="SUPFAM" id="SSF56300">
    <property type="entry name" value="Metallo-dependent phosphatases"/>
    <property type="match status" value="1"/>
</dbReference>
<feature type="binding site" evidence="2">
    <location>
        <position position="39"/>
    </location>
    <ligand>
        <name>Fe cation</name>
        <dbReference type="ChEBI" id="CHEBI:24875"/>
        <label>1</label>
    </ligand>
</feature>
<feature type="active site" description="Proton donor" evidence="1">
    <location>
        <position position="68"/>
    </location>
</feature>
<evidence type="ECO:0000313" key="3">
    <source>
        <dbReference type="EMBL" id="ATZ17096.1"/>
    </source>
</evidence>
<evidence type="ECO:0000256" key="1">
    <source>
        <dbReference type="PIRSR" id="PIRSR004789-50"/>
    </source>
</evidence>
<evidence type="ECO:0000256" key="2">
    <source>
        <dbReference type="PIRSR" id="PIRSR004789-51"/>
    </source>
</evidence>
<dbReference type="Pfam" id="PF13277">
    <property type="entry name" value="YmdB"/>
    <property type="match status" value="1"/>
</dbReference>
<keyword evidence="2" id="KW-0479">Metal-binding</keyword>
<dbReference type="InterPro" id="IPR029052">
    <property type="entry name" value="Metallo-depent_PP-like"/>
</dbReference>
<keyword evidence="4" id="KW-1185">Reference proteome</keyword>
<dbReference type="InterPro" id="IPR005235">
    <property type="entry name" value="YmdB-like"/>
</dbReference>
<feature type="binding site" evidence="2">
    <location>
        <position position="40"/>
    </location>
    <ligand>
        <name>Fe cation</name>
        <dbReference type="ChEBI" id="CHEBI:24875"/>
        <label>1</label>
    </ligand>
</feature>
<organism evidence="3 4">
    <name type="scientific">Williamsoniiplasma luminosum</name>
    <dbReference type="NCBI Taxonomy" id="214888"/>
    <lineage>
        <taxon>Bacteria</taxon>
        <taxon>Bacillati</taxon>
        <taxon>Mycoplasmatota</taxon>
        <taxon>Mollicutes</taxon>
        <taxon>Entomoplasmatales</taxon>
        <taxon>Williamsoniiplasma</taxon>
    </lineage>
</organism>
<dbReference type="NCBIfam" id="TIGR00282">
    <property type="entry name" value="TIGR00282 family metallophosphoesterase"/>
    <property type="match status" value="1"/>
</dbReference>
<sequence>MKILMVGDVYAAPGRAALKEYLPNIVSKENIDFVVVNGENVTHGASITQKHYQEIKNIGVDVITSGNHIFDKDDVVHYIKNTPDLLRPLNMNIFNPGNGFVIKNFQKKKIAVVNLLGTAFMDPVNNPYEVFDQFLKENENQYDILLVDFHAEATAEKLAFAWNYDGIITGFVGTHTHVQTADERILPKGTAYITDIGMTGPRDSIIGVNPDEVVFKQKTGRPSRFQPSKNKAGFGAVVIEIDDKTNKAIDIKRILIN</sequence>
<feature type="binding site" evidence="2">
    <location>
        <position position="177"/>
    </location>
    <ligand>
        <name>Fe cation</name>
        <dbReference type="ChEBI" id="CHEBI:24875"/>
        <label>1</label>
    </ligand>
</feature>
<feature type="binding site" evidence="2">
    <location>
        <position position="175"/>
    </location>
    <ligand>
        <name>Fe cation</name>
        <dbReference type="ChEBI" id="CHEBI:24875"/>
        <label>2</label>
    </ligand>
</feature>
<dbReference type="EMBL" id="CP024963">
    <property type="protein sequence ID" value="ATZ17096.1"/>
    <property type="molecule type" value="Genomic_DNA"/>
</dbReference>
<dbReference type="AlphaFoldDB" id="A0A2K8NU83"/>
<dbReference type="PIRSF" id="PIRSF004789">
    <property type="entry name" value="DR1281"/>
    <property type="match status" value="1"/>
</dbReference>
<dbReference type="KEGG" id="elj:ELUMI_v1c03710"/>
<dbReference type="GO" id="GO:0004113">
    <property type="term" value="F:2',3'-cyclic-nucleotide 3'-phosphodiesterase activity"/>
    <property type="evidence" value="ECO:0007669"/>
    <property type="project" value="TreeGrafter"/>
</dbReference>
<feature type="binding site" evidence="2">
    <location>
        <position position="39"/>
    </location>
    <ligand>
        <name>Fe cation</name>
        <dbReference type="ChEBI" id="CHEBI:24875"/>
        <label>2</label>
    </ligand>
</feature>
<dbReference type="PANTHER" id="PTHR36303">
    <property type="entry name" value="2',3'-CYCLIC-NUCLEOTIDE 2'-PHOSPHODIESTERASE"/>
    <property type="match status" value="1"/>
</dbReference>
<evidence type="ECO:0000313" key="4">
    <source>
        <dbReference type="Proteomes" id="UP000232063"/>
    </source>
</evidence>
<dbReference type="CDD" id="cd07382">
    <property type="entry name" value="MPP_DR1281"/>
    <property type="match status" value="1"/>
</dbReference>
<dbReference type="RefSeq" id="WP_025734124.1">
    <property type="nucleotide sequence ID" value="NZ_CP024963.1"/>
</dbReference>
<protein>
    <submittedName>
        <fullName evidence="3">Metallophosphoesterase</fullName>
    </submittedName>
</protein>
<accession>A0A2K8NU83</accession>
<dbReference type="Gene3D" id="3.60.21.10">
    <property type="match status" value="1"/>
</dbReference>
<dbReference type="PANTHER" id="PTHR36303:SF1">
    <property type="entry name" value="2',3'-CYCLIC-NUCLEOTIDE 2'-PHOSPHODIESTERASE"/>
    <property type="match status" value="1"/>
</dbReference>
<feature type="binding site" evidence="2">
    <location>
        <position position="150"/>
    </location>
    <ligand>
        <name>Fe cation</name>
        <dbReference type="ChEBI" id="CHEBI:24875"/>
        <label>2</label>
    </ligand>
</feature>
<name>A0A2K8NU83_9MOLU</name>
<dbReference type="Proteomes" id="UP000232063">
    <property type="component" value="Chromosome"/>
</dbReference>
<gene>
    <name evidence="3" type="ORF">ELUMI_v1c03710</name>
</gene>
<dbReference type="OrthoDB" id="9801109at2"/>
<feature type="binding site" evidence="2">
    <location>
        <position position="8"/>
    </location>
    <ligand>
        <name>Fe cation</name>
        <dbReference type="ChEBI" id="CHEBI:24875"/>
        <label>1</label>
    </ligand>
</feature>
<reference evidence="3 4" key="1">
    <citation type="submission" date="2017-11" db="EMBL/GenBank/DDBJ databases">
        <title>Genome sequence of Entomoplasma luminosum PIMN-1 (ATCC 49195).</title>
        <authorList>
            <person name="Lo W.-S."/>
            <person name="Gasparich G.E."/>
            <person name="Kuo C.-H."/>
        </authorList>
    </citation>
    <scope>NUCLEOTIDE SEQUENCE [LARGE SCALE GENOMIC DNA]</scope>
    <source>
        <strain evidence="3 4">PIMN-1</strain>
    </source>
</reference>
<proteinExistence type="predicted"/>
<feature type="binding site" evidence="2">
    <location>
        <position position="67"/>
    </location>
    <ligand>
        <name>Fe cation</name>
        <dbReference type="ChEBI" id="CHEBI:24875"/>
        <label>2</label>
    </ligand>
</feature>